<comment type="caution">
    <text evidence="4">The sequence shown here is derived from an EMBL/GenBank/DDBJ whole genome shotgun (WGS) entry which is preliminary data.</text>
</comment>
<dbReference type="SUPFAM" id="SSF57701">
    <property type="entry name" value="Zn2/Cys6 DNA-binding domain"/>
    <property type="match status" value="1"/>
</dbReference>
<feature type="domain" description="Zn(2)-C6 fungal-type" evidence="3">
    <location>
        <begin position="43"/>
        <end position="73"/>
    </location>
</feature>
<dbReference type="PROSITE" id="PS50048">
    <property type="entry name" value="ZN2_CY6_FUNGAL_2"/>
    <property type="match status" value="1"/>
</dbReference>
<dbReference type="InterPro" id="IPR036864">
    <property type="entry name" value="Zn2-C6_fun-type_DNA-bd_sf"/>
</dbReference>
<keyword evidence="1" id="KW-0539">Nucleus</keyword>
<dbReference type="OrthoDB" id="4356994at2759"/>
<dbReference type="SMART" id="SM00066">
    <property type="entry name" value="GAL4"/>
    <property type="match status" value="1"/>
</dbReference>
<dbReference type="GO" id="GO:0000981">
    <property type="term" value="F:DNA-binding transcription factor activity, RNA polymerase II-specific"/>
    <property type="evidence" value="ECO:0007669"/>
    <property type="project" value="InterPro"/>
</dbReference>
<evidence type="ECO:0000256" key="2">
    <source>
        <dbReference type="SAM" id="MobiDB-lite"/>
    </source>
</evidence>
<dbReference type="CDD" id="cd00067">
    <property type="entry name" value="GAL4"/>
    <property type="match status" value="1"/>
</dbReference>
<reference evidence="4" key="1">
    <citation type="journal article" date="2021" name="Nat. Commun.">
        <title>Genetic determinants of endophytism in the Arabidopsis root mycobiome.</title>
        <authorList>
            <person name="Mesny F."/>
            <person name="Miyauchi S."/>
            <person name="Thiergart T."/>
            <person name="Pickel B."/>
            <person name="Atanasova L."/>
            <person name="Karlsson M."/>
            <person name="Huettel B."/>
            <person name="Barry K.W."/>
            <person name="Haridas S."/>
            <person name="Chen C."/>
            <person name="Bauer D."/>
            <person name="Andreopoulos W."/>
            <person name="Pangilinan J."/>
            <person name="LaButti K."/>
            <person name="Riley R."/>
            <person name="Lipzen A."/>
            <person name="Clum A."/>
            <person name="Drula E."/>
            <person name="Henrissat B."/>
            <person name="Kohler A."/>
            <person name="Grigoriev I.V."/>
            <person name="Martin F.M."/>
            <person name="Hacquard S."/>
        </authorList>
    </citation>
    <scope>NUCLEOTIDE SEQUENCE</scope>
    <source>
        <strain evidence="4">MPI-CAGE-CH-0235</strain>
    </source>
</reference>
<name>A0A8K0SH51_9HYPO</name>
<gene>
    <name evidence="4" type="ORF">B0I35DRAFT_445849</name>
</gene>
<dbReference type="GO" id="GO:0008270">
    <property type="term" value="F:zinc ion binding"/>
    <property type="evidence" value="ECO:0007669"/>
    <property type="project" value="InterPro"/>
</dbReference>
<evidence type="ECO:0000259" key="3">
    <source>
        <dbReference type="PROSITE" id="PS50048"/>
    </source>
</evidence>
<dbReference type="PANTHER" id="PTHR47785:SF5">
    <property type="entry name" value="ZN(II)2CYS6 TRANSCRIPTION FACTOR (EUROFUNG)"/>
    <property type="match status" value="1"/>
</dbReference>
<proteinExistence type="predicted"/>
<dbReference type="EMBL" id="JAGPNK010000026">
    <property type="protein sequence ID" value="KAH7304079.1"/>
    <property type="molecule type" value="Genomic_DNA"/>
</dbReference>
<dbReference type="CDD" id="cd12148">
    <property type="entry name" value="fungal_TF_MHR"/>
    <property type="match status" value="1"/>
</dbReference>
<dbReference type="Gene3D" id="4.10.240.10">
    <property type="entry name" value="Zn(2)-C6 fungal-type DNA-binding domain"/>
    <property type="match status" value="1"/>
</dbReference>
<dbReference type="AlphaFoldDB" id="A0A8K0SH51"/>
<feature type="region of interest" description="Disordered" evidence="2">
    <location>
        <begin position="622"/>
        <end position="647"/>
    </location>
</feature>
<keyword evidence="5" id="KW-1185">Reference proteome</keyword>
<evidence type="ECO:0000313" key="5">
    <source>
        <dbReference type="Proteomes" id="UP000813444"/>
    </source>
</evidence>
<protein>
    <recommendedName>
        <fullName evidence="3">Zn(2)-C6 fungal-type domain-containing protein</fullName>
    </recommendedName>
</protein>
<evidence type="ECO:0000313" key="4">
    <source>
        <dbReference type="EMBL" id="KAH7304079.1"/>
    </source>
</evidence>
<dbReference type="PANTHER" id="PTHR47785">
    <property type="entry name" value="ZN(II)2CYS6 TRANSCRIPTION FACTOR (EUROFUNG)-RELATED-RELATED"/>
    <property type="match status" value="1"/>
</dbReference>
<evidence type="ECO:0000256" key="1">
    <source>
        <dbReference type="ARBA" id="ARBA00023242"/>
    </source>
</evidence>
<dbReference type="InterPro" id="IPR053181">
    <property type="entry name" value="EcdB-like_regulator"/>
</dbReference>
<organism evidence="4 5">
    <name type="scientific">Stachybotrys elegans</name>
    <dbReference type="NCBI Taxonomy" id="80388"/>
    <lineage>
        <taxon>Eukaryota</taxon>
        <taxon>Fungi</taxon>
        <taxon>Dikarya</taxon>
        <taxon>Ascomycota</taxon>
        <taxon>Pezizomycotina</taxon>
        <taxon>Sordariomycetes</taxon>
        <taxon>Hypocreomycetidae</taxon>
        <taxon>Hypocreales</taxon>
        <taxon>Stachybotryaceae</taxon>
        <taxon>Stachybotrys</taxon>
    </lineage>
</organism>
<dbReference type="Proteomes" id="UP000813444">
    <property type="component" value="Unassembled WGS sequence"/>
</dbReference>
<feature type="compositionally biased region" description="Polar residues" evidence="2">
    <location>
        <begin position="626"/>
        <end position="643"/>
    </location>
</feature>
<dbReference type="Pfam" id="PF00172">
    <property type="entry name" value="Zn_clus"/>
    <property type="match status" value="1"/>
</dbReference>
<sequence length="697" mass="76935">MRMSDASLTAAPAAAAAVAVAGTKRAAPNRSGSQYARKRASQACLTCRARKSRCDNQRPRCSFCISAGADCNWPGSDLNKLDSASLLILDRLERVEENILSQLQSGGDSHQQSPAAAAAAVAASPAKRRGRIWMNGDRVMTWHSSLALLGAPTPSSETWCAFRRSADEALVSNTGAMASLLSPTIMLEGAEMRYAGKPQPFLRALMTPVDSIATAETLARRYIELVHSRYPILDVTHLRQIMDKFSDASDNGRPAQTDQLLQVLDTADMAIFFLVLALGQVTAYTEPLSEQAPPSPYLDKALALMGLAVFGECSPIKSLQIQLLLASYHMWTLRPLKAWSVVDSAALAAEKAMSRYPEMKESLTGHRVLWTTSKMHLEIMEELQVHCPSQRLSSLKSFMKASTLPHPSTDPFAWSGVDPALGSKTWYYYLAETSSRRLIERIKDEMYGESVIDAGLADLASGTKKFGEICKDTVGHLVSLYSVASELHRQIDEWSNSLPENFRITLQQAQATDTSLANTHPQGLTKYLWNRECQLRLITFRPFIALLSELPTTEGIHEYQIHVLLDGAKIYLKHALQFIHSQDKKPERHYGTWLFGRNMWTVALTILSACNTQILWERMEPGPNTPGMQMSPSSGLADNSESPMSEGRAPICSYPDAISAVEKALEIIGHWVQESSSLHACAELLSILLRRTRELRG</sequence>
<accession>A0A8K0SH51</accession>
<dbReference type="PROSITE" id="PS00463">
    <property type="entry name" value="ZN2_CY6_FUNGAL_1"/>
    <property type="match status" value="1"/>
</dbReference>
<dbReference type="InterPro" id="IPR001138">
    <property type="entry name" value="Zn2Cys6_DnaBD"/>
</dbReference>